<keyword evidence="1" id="KW-0813">Transport</keyword>
<sequence>MTPAPRARAAERTDMPSGASSASLTITDLRKDFGDTAAVDGVSIEVPAGSFLVLLGPSGCGKTTTLRMLAGLENPTGGEIRFGDRVIARGDGTEIVPPAEREAGLVFQSYALWPHKTVRQNIAWPLTVARWSKADRLARSEQVLAMLSIEDLADRYPGEISGGQQQRVAIARMIAPRPKVLLFDEPLSNLDAKLRVDTRGELMRVHRSTGATSVYVTHDQVEAMTMATHIALMKDGRVEQFGTPRELLESPRTAFAATFVGTPPANIVECRAGGGRLSAFGVDCGAAPAPVADGVVRAMYRAGSLGIERGSSAPGCLEATFADQVPMADRWVVGVDLADGTRVNVSRDTPVDLLPGDAACLRLPEAPDAYFDAAGDRLDTEAVR</sequence>
<evidence type="ECO:0000256" key="4">
    <source>
        <dbReference type="SAM" id="MobiDB-lite"/>
    </source>
</evidence>
<keyword evidence="2" id="KW-0547">Nucleotide-binding</keyword>
<dbReference type="GO" id="GO:0140359">
    <property type="term" value="F:ABC-type transporter activity"/>
    <property type="evidence" value="ECO:0007669"/>
    <property type="project" value="UniProtKB-ARBA"/>
</dbReference>
<dbReference type="SUPFAM" id="SSF52540">
    <property type="entry name" value="P-loop containing nucleoside triphosphate hydrolases"/>
    <property type="match status" value="1"/>
</dbReference>
<dbReference type="GO" id="GO:0005524">
    <property type="term" value="F:ATP binding"/>
    <property type="evidence" value="ECO:0007669"/>
    <property type="project" value="UniProtKB-KW"/>
</dbReference>
<protein>
    <submittedName>
        <fullName evidence="6">ABC transporter ATP-binding protein</fullName>
    </submittedName>
</protein>
<dbReference type="PROSITE" id="PS50893">
    <property type="entry name" value="ABC_TRANSPORTER_2"/>
    <property type="match status" value="1"/>
</dbReference>
<dbReference type="GO" id="GO:0016887">
    <property type="term" value="F:ATP hydrolysis activity"/>
    <property type="evidence" value="ECO:0007669"/>
    <property type="project" value="InterPro"/>
</dbReference>
<dbReference type="Proteomes" id="UP000553209">
    <property type="component" value="Unassembled WGS sequence"/>
</dbReference>
<organism evidence="6 7">
    <name type="scientific">Nocardiopsis alborubida</name>
    <dbReference type="NCBI Taxonomy" id="146802"/>
    <lineage>
        <taxon>Bacteria</taxon>
        <taxon>Bacillati</taxon>
        <taxon>Actinomycetota</taxon>
        <taxon>Actinomycetes</taxon>
        <taxon>Streptosporangiales</taxon>
        <taxon>Nocardiopsidaceae</taxon>
        <taxon>Nocardiopsis</taxon>
    </lineage>
</organism>
<dbReference type="InterPro" id="IPR017871">
    <property type="entry name" value="ABC_transporter-like_CS"/>
</dbReference>
<gene>
    <name evidence="6" type="ORF">HGB44_04910</name>
</gene>
<evidence type="ECO:0000259" key="5">
    <source>
        <dbReference type="PROSITE" id="PS50893"/>
    </source>
</evidence>
<feature type="region of interest" description="Disordered" evidence="4">
    <location>
        <begin position="1"/>
        <end position="21"/>
    </location>
</feature>
<dbReference type="EMBL" id="JAAXPG010000003">
    <property type="protein sequence ID" value="NKY97022.1"/>
    <property type="molecule type" value="Genomic_DNA"/>
</dbReference>
<evidence type="ECO:0000256" key="2">
    <source>
        <dbReference type="ARBA" id="ARBA00022741"/>
    </source>
</evidence>
<dbReference type="InterPro" id="IPR047641">
    <property type="entry name" value="ABC_transpr_MalK/UgpC-like"/>
</dbReference>
<comment type="caution">
    <text evidence="6">The sequence shown here is derived from an EMBL/GenBank/DDBJ whole genome shotgun (WGS) entry which is preliminary data.</text>
</comment>
<evidence type="ECO:0000313" key="7">
    <source>
        <dbReference type="Proteomes" id="UP000553209"/>
    </source>
</evidence>
<accession>A0A7X6MA52</accession>
<evidence type="ECO:0000256" key="3">
    <source>
        <dbReference type="ARBA" id="ARBA00022840"/>
    </source>
</evidence>
<dbReference type="FunFam" id="3.40.50.300:FF:000042">
    <property type="entry name" value="Maltose/maltodextrin ABC transporter, ATP-binding protein"/>
    <property type="match status" value="1"/>
</dbReference>
<dbReference type="PROSITE" id="PS00211">
    <property type="entry name" value="ABC_TRANSPORTER_1"/>
    <property type="match status" value="1"/>
</dbReference>
<dbReference type="AlphaFoldDB" id="A0A7X6MA52"/>
<dbReference type="PANTHER" id="PTHR43875">
    <property type="entry name" value="MALTODEXTRIN IMPORT ATP-BINDING PROTEIN MSMX"/>
    <property type="match status" value="1"/>
</dbReference>
<feature type="domain" description="ABC transporter" evidence="5">
    <location>
        <begin position="24"/>
        <end position="260"/>
    </location>
</feature>
<dbReference type="GO" id="GO:0055052">
    <property type="term" value="C:ATP-binding cassette (ABC) transporter complex, substrate-binding subunit-containing"/>
    <property type="evidence" value="ECO:0007669"/>
    <property type="project" value="TreeGrafter"/>
</dbReference>
<evidence type="ECO:0000313" key="6">
    <source>
        <dbReference type="EMBL" id="NKY97022.1"/>
    </source>
</evidence>
<dbReference type="Gene3D" id="3.40.50.300">
    <property type="entry name" value="P-loop containing nucleotide triphosphate hydrolases"/>
    <property type="match status" value="1"/>
</dbReference>
<name>A0A7X6MA52_9ACTN</name>
<reference evidence="6 7" key="1">
    <citation type="submission" date="2020-04" db="EMBL/GenBank/DDBJ databases">
        <title>MicrobeNet Type strains.</title>
        <authorList>
            <person name="Nicholson A.C."/>
        </authorList>
    </citation>
    <scope>NUCLEOTIDE SEQUENCE [LARGE SCALE GENOMIC DNA]</scope>
    <source>
        <strain evidence="6 7">ATCC 23612</strain>
    </source>
</reference>
<keyword evidence="7" id="KW-1185">Reference proteome</keyword>
<dbReference type="InterPro" id="IPR003593">
    <property type="entry name" value="AAA+_ATPase"/>
</dbReference>
<proteinExistence type="predicted"/>
<dbReference type="InterPro" id="IPR027417">
    <property type="entry name" value="P-loop_NTPase"/>
</dbReference>
<dbReference type="PANTHER" id="PTHR43875:SF1">
    <property type="entry name" value="OSMOPROTECTIVE COMPOUNDS UPTAKE ATP-BINDING PROTEIN GGTA"/>
    <property type="match status" value="1"/>
</dbReference>
<dbReference type="InterPro" id="IPR003439">
    <property type="entry name" value="ABC_transporter-like_ATP-bd"/>
</dbReference>
<evidence type="ECO:0000256" key="1">
    <source>
        <dbReference type="ARBA" id="ARBA00022448"/>
    </source>
</evidence>
<keyword evidence="3 6" id="KW-0067">ATP-binding</keyword>
<dbReference type="SMART" id="SM00382">
    <property type="entry name" value="AAA"/>
    <property type="match status" value="1"/>
</dbReference>
<dbReference type="Pfam" id="PF00005">
    <property type="entry name" value="ABC_tran"/>
    <property type="match status" value="1"/>
</dbReference>